<gene>
    <name evidence="1" type="ORF">E8E13_010281</name>
</gene>
<keyword evidence="2" id="KW-1185">Reference proteome</keyword>
<protein>
    <submittedName>
        <fullName evidence="1">Uncharacterized protein</fullName>
    </submittedName>
</protein>
<dbReference type="AlphaFoldDB" id="A0A9P4WDD4"/>
<reference evidence="1" key="1">
    <citation type="submission" date="2019-04" db="EMBL/GenBank/DDBJ databases">
        <title>Sequencing of skin fungus with MAO and IRED activity.</title>
        <authorList>
            <person name="Marsaioli A.J."/>
            <person name="Bonatto J.M.C."/>
            <person name="Reis Junior O."/>
        </authorList>
    </citation>
    <scope>NUCLEOTIDE SEQUENCE</scope>
    <source>
        <strain evidence="1">30M1</strain>
    </source>
</reference>
<evidence type="ECO:0000313" key="2">
    <source>
        <dbReference type="Proteomes" id="UP000801428"/>
    </source>
</evidence>
<accession>A0A9P4WDD4</accession>
<proteinExistence type="predicted"/>
<sequence>MFTHNSPEFDPNGFPTAVGWTEHDIKNWQQSGSVHRHHAPHLGVSEVHGDDRAVEVEAPEKTKSGSWYAPGQQPVEVEAPVQVRDEKKRWWKAPVEAPT</sequence>
<name>A0A9P4WDD4_CURKU</name>
<evidence type="ECO:0000313" key="1">
    <source>
        <dbReference type="EMBL" id="KAF3006787.1"/>
    </source>
</evidence>
<dbReference type="Proteomes" id="UP000801428">
    <property type="component" value="Unassembled WGS sequence"/>
</dbReference>
<dbReference type="EMBL" id="SWKU01000005">
    <property type="protein sequence ID" value="KAF3006787.1"/>
    <property type="molecule type" value="Genomic_DNA"/>
</dbReference>
<dbReference type="OrthoDB" id="5347452at2759"/>
<organism evidence="1 2">
    <name type="scientific">Curvularia kusanoi</name>
    <name type="common">Cochliobolus kusanoi</name>
    <dbReference type="NCBI Taxonomy" id="90978"/>
    <lineage>
        <taxon>Eukaryota</taxon>
        <taxon>Fungi</taxon>
        <taxon>Dikarya</taxon>
        <taxon>Ascomycota</taxon>
        <taxon>Pezizomycotina</taxon>
        <taxon>Dothideomycetes</taxon>
        <taxon>Pleosporomycetidae</taxon>
        <taxon>Pleosporales</taxon>
        <taxon>Pleosporineae</taxon>
        <taxon>Pleosporaceae</taxon>
        <taxon>Curvularia</taxon>
    </lineage>
</organism>
<comment type="caution">
    <text evidence="1">The sequence shown here is derived from an EMBL/GenBank/DDBJ whole genome shotgun (WGS) entry which is preliminary data.</text>
</comment>